<feature type="signal peptide" evidence="2">
    <location>
        <begin position="1"/>
        <end position="27"/>
    </location>
</feature>
<dbReference type="Gene3D" id="2.60.40.10">
    <property type="entry name" value="Immunoglobulins"/>
    <property type="match status" value="1"/>
</dbReference>
<evidence type="ECO:0000256" key="1">
    <source>
        <dbReference type="SAM" id="Coils"/>
    </source>
</evidence>
<feature type="coiled-coil region" evidence="1">
    <location>
        <begin position="385"/>
        <end position="419"/>
    </location>
</feature>
<dbReference type="InterPro" id="IPR013783">
    <property type="entry name" value="Ig-like_fold"/>
</dbReference>
<dbReference type="CDD" id="cd00063">
    <property type="entry name" value="FN3"/>
    <property type="match status" value="2"/>
</dbReference>
<organism evidence="4 5">
    <name type="scientific">Candidatus Uhrbacteria bacterium RIFCSPHIGHO2_12_FULL_54_23</name>
    <dbReference type="NCBI Taxonomy" id="1802397"/>
    <lineage>
        <taxon>Bacteria</taxon>
        <taxon>Candidatus Uhriibacteriota</taxon>
    </lineage>
</organism>
<dbReference type="SUPFAM" id="SSF49265">
    <property type="entry name" value="Fibronectin type III"/>
    <property type="match status" value="1"/>
</dbReference>
<dbReference type="SMART" id="SM00060">
    <property type="entry name" value="FN3"/>
    <property type="match status" value="2"/>
</dbReference>
<feature type="chain" id="PRO_5009533032" description="Fibronectin type-III domain-containing protein" evidence="2">
    <location>
        <begin position="28"/>
        <end position="423"/>
    </location>
</feature>
<feature type="domain" description="Fibronectin type-III" evidence="3">
    <location>
        <begin position="146"/>
        <end position="234"/>
    </location>
</feature>
<comment type="caution">
    <text evidence="4">The sequence shown here is derived from an EMBL/GenBank/DDBJ whole genome shotgun (WGS) entry which is preliminary data.</text>
</comment>
<proteinExistence type="predicted"/>
<name>A0A1F7UIG7_9BACT</name>
<accession>A0A1F7UIG7</accession>
<gene>
    <name evidence="4" type="ORF">A3J43_04200</name>
</gene>
<dbReference type="PROSITE" id="PS50853">
    <property type="entry name" value="FN3"/>
    <property type="match status" value="2"/>
</dbReference>
<reference evidence="4 5" key="1">
    <citation type="journal article" date="2016" name="Nat. Commun.">
        <title>Thousands of microbial genomes shed light on interconnected biogeochemical processes in an aquifer system.</title>
        <authorList>
            <person name="Anantharaman K."/>
            <person name="Brown C.T."/>
            <person name="Hug L.A."/>
            <person name="Sharon I."/>
            <person name="Castelle C.J."/>
            <person name="Probst A.J."/>
            <person name="Thomas B.C."/>
            <person name="Singh A."/>
            <person name="Wilkins M.J."/>
            <person name="Karaoz U."/>
            <person name="Brodie E.L."/>
            <person name="Williams K.H."/>
            <person name="Hubbard S.S."/>
            <person name="Banfield J.F."/>
        </authorList>
    </citation>
    <scope>NUCLEOTIDE SEQUENCE [LARGE SCALE GENOMIC DNA]</scope>
</reference>
<evidence type="ECO:0000259" key="3">
    <source>
        <dbReference type="PROSITE" id="PS50853"/>
    </source>
</evidence>
<dbReference type="AlphaFoldDB" id="A0A1F7UIG7"/>
<keyword evidence="2" id="KW-0732">Signal</keyword>
<dbReference type="EMBL" id="MGEF01000039">
    <property type="protein sequence ID" value="OGL78090.1"/>
    <property type="molecule type" value="Genomic_DNA"/>
</dbReference>
<dbReference type="Proteomes" id="UP000176604">
    <property type="component" value="Unassembled WGS sequence"/>
</dbReference>
<sequence length="423" mass="45609">MFRFLRILQTAALMGALFVARAPAVDAADTAPPDPVEDLRAATSTDATITLAWTAPGDDGKSGTVSSYDLRMAAYKILTGEELTAPIVGGEPDPRPGGETQTMEVKGLKIQTKYWFVMKSQDRAGNIAKFSNIAMGETKLDTTGPLIEKVKAVDLTHNSGRIVWVTHEPATSELNYGETEGYGQRALASSLVTEHSLPVGGLAPDTTYHYVLKSIDQYGNATETVNMTFQTLASSTAPIIFSGHTNAQATASAGPPKPAASIVFSPTTINLKSRATWMTAVLKMPAGGRAGMKFDALRVNGTVKPTQAFAASTQTVLNRYGTLWLRFRRADIAALVPYEVSALILTLTGETATGTFSAAQTLKVANNITQAEWERQQALKKEAFEKDKAKRMSAVQKQIDALKQQLEALMKKFESLQAEQFPL</sequence>
<evidence type="ECO:0000256" key="2">
    <source>
        <dbReference type="SAM" id="SignalP"/>
    </source>
</evidence>
<evidence type="ECO:0000313" key="5">
    <source>
        <dbReference type="Proteomes" id="UP000176604"/>
    </source>
</evidence>
<feature type="domain" description="Fibronectin type-III" evidence="3">
    <location>
        <begin position="35"/>
        <end position="141"/>
    </location>
</feature>
<protein>
    <recommendedName>
        <fullName evidence="3">Fibronectin type-III domain-containing protein</fullName>
    </recommendedName>
</protein>
<dbReference type="InterPro" id="IPR036116">
    <property type="entry name" value="FN3_sf"/>
</dbReference>
<dbReference type="STRING" id="1802397.A3J43_04200"/>
<keyword evidence="1" id="KW-0175">Coiled coil</keyword>
<dbReference type="InterPro" id="IPR003961">
    <property type="entry name" value="FN3_dom"/>
</dbReference>
<evidence type="ECO:0000313" key="4">
    <source>
        <dbReference type="EMBL" id="OGL78090.1"/>
    </source>
</evidence>